<name>A0A9D1DY82_9FIRM</name>
<evidence type="ECO:0000313" key="1">
    <source>
        <dbReference type="EMBL" id="HIR61334.1"/>
    </source>
</evidence>
<dbReference type="AlphaFoldDB" id="A0A9D1DY82"/>
<comment type="caution">
    <text evidence="1">The sequence shown here is derived from an EMBL/GenBank/DDBJ whole genome shotgun (WGS) entry which is preliminary data.</text>
</comment>
<proteinExistence type="predicted"/>
<protein>
    <submittedName>
        <fullName evidence="1">Uncharacterized protein</fullName>
    </submittedName>
</protein>
<organism evidence="1 2">
    <name type="scientific">Candidatus Faecivivens stercoravium</name>
    <dbReference type="NCBI Taxonomy" id="2840803"/>
    <lineage>
        <taxon>Bacteria</taxon>
        <taxon>Bacillati</taxon>
        <taxon>Bacillota</taxon>
        <taxon>Clostridia</taxon>
        <taxon>Eubacteriales</taxon>
        <taxon>Oscillospiraceae</taxon>
        <taxon>Oscillospiraceae incertae sedis</taxon>
        <taxon>Candidatus Faecivivens</taxon>
    </lineage>
</organism>
<dbReference type="Proteomes" id="UP000824241">
    <property type="component" value="Unassembled WGS sequence"/>
</dbReference>
<reference evidence="1" key="2">
    <citation type="journal article" date="2021" name="PeerJ">
        <title>Extensive microbial diversity within the chicken gut microbiome revealed by metagenomics and culture.</title>
        <authorList>
            <person name="Gilroy R."/>
            <person name="Ravi A."/>
            <person name="Getino M."/>
            <person name="Pursley I."/>
            <person name="Horton D.L."/>
            <person name="Alikhan N.F."/>
            <person name="Baker D."/>
            <person name="Gharbi K."/>
            <person name="Hall N."/>
            <person name="Watson M."/>
            <person name="Adriaenssens E.M."/>
            <person name="Foster-Nyarko E."/>
            <person name="Jarju S."/>
            <person name="Secka A."/>
            <person name="Antonio M."/>
            <person name="Oren A."/>
            <person name="Chaudhuri R.R."/>
            <person name="La Ragione R."/>
            <person name="Hildebrand F."/>
            <person name="Pallen M.J."/>
        </authorList>
    </citation>
    <scope>NUCLEOTIDE SEQUENCE</scope>
    <source>
        <strain evidence="1">CHK189-12415</strain>
    </source>
</reference>
<dbReference type="InterPro" id="IPR036271">
    <property type="entry name" value="Tet_transcr_reg_TetR-rel_C_sf"/>
</dbReference>
<dbReference type="SUPFAM" id="SSF48498">
    <property type="entry name" value="Tetracyclin repressor-like, C-terminal domain"/>
    <property type="match status" value="1"/>
</dbReference>
<sequence length="147" mass="16961">FETLFEEWKEADVRPETLEILDGSAMKTLEKFYGKLMEAEDFSAGQLVRTGWRRKDLGRAIMSRNGEEKWGNAYREVLRQSNDVVRVTLAPVIRFGQQNGEIKDGDPELLAEFFWSIISGLVAIRKNYPDRYIEPQFSDIASLLSPR</sequence>
<accession>A0A9D1DY82</accession>
<dbReference type="Gene3D" id="1.10.357.10">
    <property type="entry name" value="Tetracycline Repressor, domain 2"/>
    <property type="match status" value="1"/>
</dbReference>
<evidence type="ECO:0000313" key="2">
    <source>
        <dbReference type="Proteomes" id="UP000824241"/>
    </source>
</evidence>
<dbReference type="EMBL" id="DVHA01000229">
    <property type="protein sequence ID" value="HIR61334.1"/>
    <property type="molecule type" value="Genomic_DNA"/>
</dbReference>
<feature type="non-terminal residue" evidence="1">
    <location>
        <position position="1"/>
    </location>
</feature>
<gene>
    <name evidence="1" type="ORF">IAB37_07165</name>
</gene>
<reference evidence="1" key="1">
    <citation type="submission" date="2020-10" db="EMBL/GenBank/DDBJ databases">
        <authorList>
            <person name="Gilroy R."/>
        </authorList>
    </citation>
    <scope>NUCLEOTIDE SEQUENCE</scope>
    <source>
        <strain evidence="1">CHK189-12415</strain>
    </source>
</reference>